<accession>A0A372L809</accession>
<sequence>MDGNFFADYKKFIVLPDDNEVSKEEYDPRDYDSYYILTLSLYDSLISSWSEAIKHEIDINKSIETVLGEFNKRQKKAYHLQLLELDDTKSYFIMALSCKTKMEDGDTDARISYFVEKMIANSFYVGQSWYKLVGDKARVERKLFRLSYREYKQ</sequence>
<organism evidence="1 2">
    <name type="scientific">Peribacillus glennii</name>
    <dbReference type="NCBI Taxonomy" id="2303991"/>
    <lineage>
        <taxon>Bacteria</taxon>
        <taxon>Bacillati</taxon>
        <taxon>Bacillota</taxon>
        <taxon>Bacilli</taxon>
        <taxon>Bacillales</taxon>
        <taxon>Bacillaceae</taxon>
        <taxon>Peribacillus</taxon>
    </lineage>
</organism>
<dbReference type="AlphaFoldDB" id="A0A372L809"/>
<keyword evidence="2" id="KW-1185">Reference proteome</keyword>
<dbReference type="OrthoDB" id="2466459at2"/>
<dbReference type="Proteomes" id="UP000262939">
    <property type="component" value="Unassembled WGS sequence"/>
</dbReference>
<reference evidence="1 2" key="1">
    <citation type="submission" date="2018-08" db="EMBL/GenBank/DDBJ databases">
        <title>Bacillus chawlae sp. nov., Bacillus glennii sp. nov., and Bacillus saganii sp. nov. Isolated from the Vehicle Assembly Building at Kennedy Space Center where the Viking Spacecraft were Assembled.</title>
        <authorList>
            <person name="Seuylemezian A."/>
            <person name="Vaishampayan P."/>
        </authorList>
    </citation>
    <scope>NUCLEOTIDE SEQUENCE [LARGE SCALE GENOMIC DNA]</scope>
    <source>
        <strain evidence="1 2">V44-8</strain>
    </source>
</reference>
<name>A0A372L809_9BACI</name>
<comment type="caution">
    <text evidence="1">The sequence shown here is derived from an EMBL/GenBank/DDBJ whole genome shotgun (WGS) entry which is preliminary data.</text>
</comment>
<protein>
    <submittedName>
        <fullName evidence="1">Uncharacterized protein</fullName>
    </submittedName>
</protein>
<gene>
    <name evidence="1" type="ORF">D0466_21595</name>
</gene>
<dbReference type="RefSeq" id="WP_117324565.1">
    <property type="nucleotide sequence ID" value="NZ_QVTD01000026.1"/>
</dbReference>
<evidence type="ECO:0000313" key="2">
    <source>
        <dbReference type="Proteomes" id="UP000262939"/>
    </source>
</evidence>
<evidence type="ECO:0000313" key="1">
    <source>
        <dbReference type="EMBL" id="RFU60445.1"/>
    </source>
</evidence>
<dbReference type="EMBL" id="QVTD01000026">
    <property type="protein sequence ID" value="RFU60445.1"/>
    <property type="molecule type" value="Genomic_DNA"/>
</dbReference>
<proteinExistence type="predicted"/>